<feature type="signal peptide" evidence="3">
    <location>
        <begin position="1"/>
        <end position="18"/>
    </location>
</feature>
<dbReference type="InterPro" id="IPR052982">
    <property type="entry name" value="SRP1/TIP1-like"/>
</dbReference>
<dbReference type="Pfam" id="PF10342">
    <property type="entry name" value="Kre9_KNH"/>
    <property type="match status" value="1"/>
</dbReference>
<keyword evidence="6" id="KW-1185">Reference proteome</keyword>
<reference evidence="5" key="1">
    <citation type="submission" date="2023-04" db="EMBL/GenBank/DDBJ databases">
        <title>Black Yeasts Isolated from many extreme environments.</title>
        <authorList>
            <person name="Coleine C."/>
            <person name="Stajich J.E."/>
            <person name="Selbmann L."/>
        </authorList>
    </citation>
    <scope>NUCLEOTIDE SEQUENCE</scope>
    <source>
        <strain evidence="5">CCFEE 5312</strain>
    </source>
</reference>
<sequence length="228" mass="22969">MYFRTVLALLAAPLVALAQNPNPFIIPEAGIAAKGGKPLTLQWKPTTQGTVTLVLRSGSSNNLNSGTVIASSISNSGSYTWTPSNQLTRGSDYTVEIVSDSDPSATNYLPYFVLDTDNTVATATPMVTLGAETTSIASQTNVQTSTSTGSSSSATATDTTVVTSTRTTGTTGGMMTTGSSSASSQTDASFRNTAGSSSSVTPASGNSAPRATAMAGMLGMVALGALAL</sequence>
<organism evidence="5 6">
    <name type="scientific">Extremus antarcticus</name>
    <dbReference type="NCBI Taxonomy" id="702011"/>
    <lineage>
        <taxon>Eukaryota</taxon>
        <taxon>Fungi</taxon>
        <taxon>Dikarya</taxon>
        <taxon>Ascomycota</taxon>
        <taxon>Pezizomycotina</taxon>
        <taxon>Dothideomycetes</taxon>
        <taxon>Dothideomycetidae</taxon>
        <taxon>Mycosphaerellales</taxon>
        <taxon>Extremaceae</taxon>
        <taxon>Extremus</taxon>
    </lineage>
</organism>
<protein>
    <recommendedName>
        <fullName evidence="4">Yeast cell wall synthesis Kre9/Knh1-like N-terminal domain-containing protein</fullName>
    </recommendedName>
</protein>
<evidence type="ECO:0000256" key="1">
    <source>
        <dbReference type="ARBA" id="ARBA00022729"/>
    </source>
</evidence>
<feature type="compositionally biased region" description="Polar residues" evidence="2">
    <location>
        <begin position="190"/>
        <end position="208"/>
    </location>
</feature>
<gene>
    <name evidence="5" type="ORF">LTR09_000699</name>
</gene>
<evidence type="ECO:0000313" key="6">
    <source>
        <dbReference type="Proteomes" id="UP001271007"/>
    </source>
</evidence>
<feature type="chain" id="PRO_5042566347" description="Yeast cell wall synthesis Kre9/Knh1-like N-terminal domain-containing protein" evidence="3">
    <location>
        <begin position="19"/>
        <end position="228"/>
    </location>
</feature>
<evidence type="ECO:0000256" key="3">
    <source>
        <dbReference type="SAM" id="SignalP"/>
    </source>
</evidence>
<keyword evidence="1 3" id="KW-0732">Signal</keyword>
<name>A0AAJ0GK90_9PEZI</name>
<dbReference type="AlphaFoldDB" id="A0AAJ0GK90"/>
<comment type="caution">
    <text evidence="5">The sequence shown here is derived from an EMBL/GenBank/DDBJ whole genome shotgun (WGS) entry which is preliminary data.</text>
</comment>
<dbReference type="InterPro" id="IPR018466">
    <property type="entry name" value="Kre9/Knh1-like_N"/>
</dbReference>
<evidence type="ECO:0000259" key="4">
    <source>
        <dbReference type="Pfam" id="PF10342"/>
    </source>
</evidence>
<dbReference type="PANTHER" id="PTHR40633:SF5">
    <property type="entry name" value="ANCHORED PROTEIN, PUTATIVE (AFU_ORTHOLOGUE AFUA_8G04370)-RELATED"/>
    <property type="match status" value="1"/>
</dbReference>
<dbReference type="Proteomes" id="UP001271007">
    <property type="component" value="Unassembled WGS sequence"/>
</dbReference>
<feature type="region of interest" description="Disordered" evidence="2">
    <location>
        <begin position="139"/>
        <end position="208"/>
    </location>
</feature>
<dbReference type="EMBL" id="JAWDJX010000001">
    <property type="protein sequence ID" value="KAK3059133.1"/>
    <property type="molecule type" value="Genomic_DNA"/>
</dbReference>
<feature type="domain" description="Yeast cell wall synthesis Kre9/Knh1-like N-terminal" evidence="4">
    <location>
        <begin position="27"/>
        <end position="112"/>
    </location>
</feature>
<feature type="compositionally biased region" description="Low complexity" evidence="2">
    <location>
        <begin position="139"/>
        <end position="189"/>
    </location>
</feature>
<evidence type="ECO:0000313" key="5">
    <source>
        <dbReference type="EMBL" id="KAK3059133.1"/>
    </source>
</evidence>
<proteinExistence type="predicted"/>
<dbReference type="PANTHER" id="PTHR40633">
    <property type="entry name" value="MATRIX PROTEIN, PUTATIVE (AFU_ORTHOLOGUE AFUA_8G05410)-RELATED"/>
    <property type="match status" value="1"/>
</dbReference>
<evidence type="ECO:0000256" key="2">
    <source>
        <dbReference type="SAM" id="MobiDB-lite"/>
    </source>
</evidence>
<accession>A0AAJ0GK90</accession>